<dbReference type="Proteomes" id="UP000307244">
    <property type="component" value="Unassembled WGS sequence"/>
</dbReference>
<dbReference type="OrthoDB" id="772734at2"/>
<dbReference type="EMBL" id="SWBQ01000003">
    <property type="protein sequence ID" value="TKC06176.1"/>
    <property type="molecule type" value="Genomic_DNA"/>
</dbReference>
<dbReference type="RefSeq" id="WP_136836435.1">
    <property type="nucleotide sequence ID" value="NZ_SWBQ01000003.1"/>
</dbReference>
<accession>A0A4U1CJB1</accession>
<comment type="caution">
    <text evidence="1">The sequence shown here is derived from an EMBL/GenBank/DDBJ whole genome shotgun (WGS) entry which is preliminary data.</text>
</comment>
<gene>
    <name evidence="1" type="ORF">FA047_12700</name>
</gene>
<protein>
    <submittedName>
        <fullName evidence="1">Uncharacterized protein</fullName>
    </submittedName>
</protein>
<evidence type="ECO:0000313" key="2">
    <source>
        <dbReference type="Proteomes" id="UP000307244"/>
    </source>
</evidence>
<keyword evidence="2" id="KW-1185">Reference proteome</keyword>
<name>A0A4U1CJB1_9SPHI</name>
<proteinExistence type="predicted"/>
<evidence type="ECO:0000313" key="1">
    <source>
        <dbReference type="EMBL" id="TKC06176.1"/>
    </source>
</evidence>
<organism evidence="1 2">
    <name type="scientific">Pedobacter frigoris</name>
    <dbReference type="NCBI Taxonomy" id="2571272"/>
    <lineage>
        <taxon>Bacteria</taxon>
        <taxon>Pseudomonadati</taxon>
        <taxon>Bacteroidota</taxon>
        <taxon>Sphingobacteriia</taxon>
        <taxon>Sphingobacteriales</taxon>
        <taxon>Sphingobacteriaceae</taxon>
        <taxon>Pedobacter</taxon>
    </lineage>
</organism>
<sequence length="85" mass="9869">MKQLEQAICSGAGQDCRYKLGNDSGLEWVLACRFGKGLVALELWFQKFGFNEPLETSFDWQRSVAEFRNAVNGFIGRLPRYNFWR</sequence>
<dbReference type="AlphaFoldDB" id="A0A4U1CJB1"/>
<reference evidence="1 2" key="1">
    <citation type="submission" date="2019-04" db="EMBL/GenBank/DDBJ databases">
        <title>Pedobacter sp. RP-3-15 sp. nov., isolated from Arctic soil.</title>
        <authorList>
            <person name="Dahal R.H."/>
            <person name="Kim D.-U."/>
        </authorList>
    </citation>
    <scope>NUCLEOTIDE SEQUENCE [LARGE SCALE GENOMIC DNA]</scope>
    <source>
        <strain evidence="1 2">RP-3-15</strain>
    </source>
</reference>